<sequence>MRARLHIERRVARLASSLTLDVISKVINRLERPVTKFMGWGCRCIYCNLHGAYTLSNRIQSKANQNKDTDVMDEYYYIIE</sequence>
<accession>A0A0F9J016</accession>
<dbReference type="EMBL" id="LAZR01012648">
    <property type="protein sequence ID" value="KKM25754.1"/>
    <property type="molecule type" value="Genomic_DNA"/>
</dbReference>
<proteinExistence type="predicted"/>
<protein>
    <submittedName>
        <fullName evidence="1">Uncharacterized protein</fullName>
    </submittedName>
</protein>
<feature type="non-terminal residue" evidence="1">
    <location>
        <position position="80"/>
    </location>
</feature>
<name>A0A0F9J016_9ZZZZ</name>
<reference evidence="1" key="1">
    <citation type="journal article" date="2015" name="Nature">
        <title>Complex archaea that bridge the gap between prokaryotes and eukaryotes.</title>
        <authorList>
            <person name="Spang A."/>
            <person name="Saw J.H."/>
            <person name="Jorgensen S.L."/>
            <person name="Zaremba-Niedzwiedzka K."/>
            <person name="Martijn J."/>
            <person name="Lind A.E."/>
            <person name="van Eijk R."/>
            <person name="Schleper C."/>
            <person name="Guy L."/>
            <person name="Ettema T.J."/>
        </authorList>
    </citation>
    <scope>NUCLEOTIDE SEQUENCE</scope>
</reference>
<gene>
    <name evidence="1" type="ORF">LCGC14_1591720</name>
</gene>
<comment type="caution">
    <text evidence="1">The sequence shown here is derived from an EMBL/GenBank/DDBJ whole genome shotgun (WGS) entry which is preliminary data.</text>
</comment>
<evidence type="ECO:0000313" key="1">
    <source>
        <dbReference type="EMBL" id="KKM25754.1"/>
    </source>
</evidence>
<dbReference type="AlphaFoldDB" id="A0A0F9J016"/>
<organism evidence="1">
    <name type="scientific">marine sediment metagenome</name>
    <dbReference type="NCBI Taxonomy" id="412755"/>
    <lineage>
        <taxon>unclassified sequences</taxon>
        <taxon>metagenomes</taxon>
        <taxon>ecological metagenomes</taxon>
    </lineage>
</organism>